<dbReference type="Pfam" id="PF14226">
    <property type="entry name" value="DIOX_N"/>
    <property type="match status" value="1"/>
</dbReference>
<proteinExistence type="inferred from homology"/>
<dbReference type="PROSITE" id="PS51471">
    <property type="entry name" value="FE2OG_OXY"/>
    <property type="match status" value="1"/>
</dbReference>
<accession>K5WI11</accession>
<protein>
    <recommendedName>
        <fullName evidence="3">Fe2OG dioxygenase domain-containing protein</fullName>
    </recommendedName>
</protein>
<dbReference type="GO" id="GO:0046872">
    <property type="term" value="F:metal ion binding"/>
    <property type="evidence" value="ECO:0007669"/>
    <property type="project" value="UniProtKB-KW"/>
</dbReference>
<dbReference type="SUPFAM" id="SSF51197">
    <property type="entry name" value="Clavaminate synthase-like"/>
    <property type="match status" value="1"/>
</dbReference>
<dbReference type="PANTHER" id="PTHR47990">
    <property type="entry name" value="2-OXOGLUTARATE (2OG) AND FE(II)-DEPENDENT OXYGENASE SUPERFAMILY PROTEIN-RELATED"/>
    <property type="match status" value="1"/>
</dbReference>
<evidence type="ECO:0000256" key="2">
    <source>
        <dbReference type="SAM" id="MobiDB-lite"/>
    </source>
</evidence>
<dbReference type="AlphaFoldDB" id="K5WI11"/>
<dbReference type="InParanoid" id="K5WI11"/>
<keyword evidence="5" id="KW-1185">Reference proteome</keyword>
<dbReference type="Gene3D" id="2.60.120.330">
    <property type="entry name" value="B-lactam Antibiotic, Isopenicillin N Synthase, Chain"/>
    <property type="match status" value="1"/>
</dbReference>
<organism evidence="4 5">
    <name type="scientific">Phanerochaete carnosa (strain HHB-10118-sp)</name>
    <name type="common">White-rot fungus</name>
    <name type="synonym">Peniophora carnosa</name>
    <dbReference type="NCBI Taxonomy" id="650164"/>
    <lineage>
        <taxon>Eukaryota</taxon>
        <taxon>Fungi</taxon>
        <taxon>Dikarya</taxon>
        <taxon>Basidiomycota</taxon>
        <taxon>Agaricomycotina</taxon>
        <taxon>Agaricomycetes</taxon>
        <taxon>Polyporales</taxon>
        <taxon>Phanerochaetaceae</taxon>
        <taxon>Phanerochaete</taxon>
    </lineage>
</organism>
<dbReference type="EMBL" id="JH930469">
    <property type="protein sequence ID" value="EKM58754.1"/>
    <property type="molecule type" value="Genomic_DNA"/>
</dbReference>
<feature type="domain" description="Fe2OG dioxygenase" evidence="3">
    <location>
        <begin position="181"/>
        <end position="285"/>
    </location>
</feature>
<keyword evidence="1" id="KW-0408">Iron</keyword>
<sequence length="367" mass="40421">MSGLTDYPPFPDDVPTVPLLVIDYQLIKSGDQAEIDKLWEAATKLGFWYLKNHGAEEDTEQMFRMGAETMDLPLEEKLKFEQGDTGFSFGYKAAGANAVDETGRKDSVEFINVAKDDALAHPTVVHRTYPSTVVARMENTIKPFTLKAVEINETVLDVFNDKLELPKGTLKAKHSFEGHSCSESRCIKKLPTPEMTPEQAALGAHTDFGSLSFLTNKCGGLQVYPPGWNGWYYVKPLPGHAICNVGDALAVFSGGILRSNMHRVVSPPKEQAAFTRWSLVFFTRPANDIELRALTDESPAIAAAVAAAPDPAKWHPGQTAQEWYFRRTRNQRVNNRTGPETWLASRGTEHVDDTVGLESAKPVAAAA</sequence>
<dbReference type="KEGG" id="pco:PHACADRAFT_248824"/>
<dbReference type="InterPro" id="IPR050231">
    <property type="entry name" value="Iron_ascorbate_oxido_reductase"/>
</dbReference>
<dbReference type="InterPro" id="IPR044861">
    <property type="entry name" value="IPNS-like_FE2OG_OXY"/>
</dbReference>
<dbReference type="GeneID" id="18914457"/>
<comment type="similarity">
    <text evidence="1">Belongs to the iron/ascorbate-dependent oxidoreductase family.</text>
</comment>
<dbReference type="Proteomes" id="UP000008370">
    <property type="component" value="Unassembled WGS sequence"/>
</dbReference>
<dbReference type="HOGENOM" id="CLU_010119_4_0_1"/>
<evidence type="ECO:0000313" key="5">
    <source>
        <dbReference type="Proteomes" id="UP000008370"/>
    </source>
</evidence>
<name>K5WI11_PHACS</name>
<evidence type="ECO:0000313" key="4">
    <source>
        <dbReference type="EMBL" id="EKM58754.1"/>
    </source>
</evidence>
<evidence type="ECO:0000259" key="3">
    <source>
        <dbReference type="PROSITE" id="PS51471"/>
    </source>
</evidence>
<keyword evidence="1" id="KW-0560">Oxidoreductase</keyword>
<dbReference type="RefSeq" id="XP_007391349.1">
    <property type="nucleotide sequence ID" value="XM_007391287.1"/>
</dbReference>
<dbReference type="GO" id="GO:0016491">
    <property type="term" value="F:oxidoreductase activity"/>
    <property type="evidence" value="ECO:0007669"/>
    <property type="project" value="UniProtKB-KW"/>
</dbReference>
<reference evidence="4 5" key="1">
    <citation type="journal article" date="2012" name="BMC Genomics">
        <title>Comparative genomics of the white-rot fungi, Phanerochaete carnosa and P. chrysosporium, to elucidate the genetic basis of the distinct wood types they colonize.</title>
        <authorList>
            <person name="Suzuki H."/>
            <person name="MacDonald J."/>
            <person name="Syed K."/>
            <person name="Salamov A."/>
            <person name="Hori C."/>
            <person name="Aerts A."/>
            <person name="Henrissat B."/>
            <person name="Wiebenga A."/>
            <person name="vanKuyk P.A."/>
            <person name="Barry K."/>
            <person name="Lindquist E."/>
            <person name="LaButti K."/>
            <person name="Lapidus A."/>
            <person name="Lucas S."/>
            <person name="Coutinho P."/>
            <person name="Gong Y."/>
            <person name="Samejima M."/>
            <person name="Mahadevan R."/>
            <person name="Abou-Zaid M."/>
            <person name="de Vries R.P."/>
            <person name="Igarashi K."/>
            <person name="Yadav J.S."/>
            <person name="Grigoriev I.V."/>
            <person name="Master E.R."/>
        </authorList>
    </citation>
    <scope>NUCLEOTIDE SEQUENCE [LARGE SCALE GENOMIC DNA]</scope>
    <source>
        <strain evidence="4 5">HHB-10118-sp</strain>
    </source>
</reference>
<dbReference type="InterPro" id="IPR026992">
    <property type="entry name" value="DIOX_N"/>
</dbReference>
<gene>
    <name evidence="4" type="ORF">PHACADRAFT_248824</name>
</gene>
<dbReference type="InterPro" id="IPR005123">
    <property type="entry name" value="Oxoglu/Fe-dep_dioxygenase_dom"/>
</dbReference>
<keyword evidence="1" id="KW-0479">Metal-binding</keyword>
<dbReference type="Pfam" id="PF03171">
    <property type="entry name" value="2OG-FeII_Oxy"/>
    <property type="match status" value="1"/>
</dbReference>
<feature type="region of interest" description="Disordered" evidence="2">
    <location>
        <begin position="335"/>
        <end position="367"/>
    </location>
</feature>
<dbReference type="OrthoDB" id="406156at2759"/>
<evidence type="ECO:0000256" key="1">
    <source>
        <dbReference type="RuleBase" id="RU003682"/>
    </source>
</evidence>
<dbReference type="InterPro" id="IPR027443">
    <property type="entry name" value="IPNS-like_sf"/>
</dbReference>